<dbReference type="Proteomes" id="UP000821865">
    <property type="component" value="Chromosome 2"/>
</dbReference>
<evidence type="ECO:0000313" key="2">
    <source>
        <dbReference type="Proteomes" id="UP000821865"/>
    </source>
</evidence>
<gene>
    <name evidence="1" type="ORF">HPB49_000822</name>
</gene>
<comment type="caution">
    <text evidence="1">The sequence shown here is derived from an EMBL/GenBank/DDBJ whole genome shotgun (WGS) entry which is preliminary data.</text>
</comment>
<accession>A0ACB8D935</accession>
<protein>
    <submittedName>
        <fullName evidence="1">Uncharacterized protein</fullName>
    </submittedName>
</protein>
<name>A0ACB8D935_DERSI</name>
<dbReference type="EMBL" id="CM023471">
    <property type="protein sequence ID" value="KAH7964709.1"/>
    <property type="molecule type" value="Genomic_DNA"/>
</dbReference>
<organism evidence="1 2">
    <name type="scientific">Dermacentor silvarum</name>
    <name type="common">Tick</name>
    <dbReference type="NCBI Taxonomy" id="543639"/>
    <lineage>
        <taxon>Eukaryota</taxon>
        <taxon>Metazoa</taxon>
        <taxon>Ecdysozoa</taxon>
        <taxon>Arthropoda</taxon>
        <taxon>Chelicerata</taxon>
        <taxon>Arachnida</taxon>
        <taxon>Acari</taxon>
        <taxon>Parasitiformes</taxon>
        <taxon>Ixodida</taxon>
        <taxon>Ixodoidea</taxon>
        <taxon>Ixodidae</taxon>
        <taxon>Rhipicephalinae</taxon>
        <taxon>Dermacentor</taxon>
    </lineage>
</organism>
<sequence>MQASFLLSVVGFTNVVGRVAIGAVSDRLGAYRIWLFIGCVMVCGLSTVLSVLSRTYAELQVYAATYGAAGGGFITLSSVVVVDMVGLDRLTNAYGLCLLCLGVAALVGPPLNGQPLPECFQAPLGDSGKPTGEQRPRRTSVSGGHTALYWF</sequence>
<reference evidence="1" key="1">
    <citation type="submission" date="2020-05" db="EMBL/GenBank/DDBJ databases">
        <title>Large-scale comparative analyses of tick genomes elucidate their genetic diversity and vector capacities.</title>
        <authorList>
            <person name="Jia N."/>
            <person name="Wang J."/>
            <person name="Shi W."/>
            <person name="Du L."/>
            <person name="Sun Y."/>
            <person name="Zhan W."/>
            <person name="Jiang J."/>
            <person name="Wang Q."/>
            <person name="Zhang B."/>
            <person name="Ji P."/>
            <person name="Sakyi L.B."/>
            <person name="Cui X."/>
            <person name="Yuan T."/>
            <person name="Jiang B."/>
            <person name="Yang W."/>
            <person name="Lam T.T.-Y."/>
            <person name="Chang Q."/>
            <person name="Ding S."/>
            <person name="Wang X."/>
            <person name="Zhu J."/>
            <person name="Ruan X."/>
            <person name="Zhao L."/>
            <person name="Wei J."/>
            <person name="Que T."/>
            <person name="Du C."/>
            <person name="Cheng J."/>
            <person name="Dai P."/>
            <person name="Han X."/>
            <person name="Huang E."/>
            <person name="Gao Y."/>
            <person name="Liu J."/>
            <person name="Shao H."/>
            <person name="Ye R."/>
            <person name="Li L."/>
            <person name="Wei W."/>
            <person name="Wang X."/>
            <person name="Wang C."/>
            <person name="Yang T."/>
            <person name="Huo Q."/>
            <person name="Li W."/>
            <person name="Guo W."/>
            <person name="Chen H."/>
            <person name="Zhou L."/>
            <person name="Ni X."/>
            <person name="Tian J."/>
            <person name="Zhou Y."/>
            <person name="Sheng Y."/>
            <person name="Liu T."/>
            <person name="Pan Y."/>
            <person name="Xia L."/>
            <person name="Li J."/>
            <person name="Zhao F."/>
            <person name="Cao W."/>
        </authorList>
    </citation>
    <scope>NUCLEOTIDE SEQUENCE</scope>
    <source>
        <strain evidence="1">Dsil-2018</strain>
    </source>
</reference>
<evidence type="ECO:0000313" key="1">
    <source>
        <dbReference type="EMBL" id="KAH7964709.1"/>
    </source>
</evidence>
<proteinExistence type="predicted"/>
<keyword evidence="2" id="KW-1185">Reference proteome</keyword>